<keyword evidence="2" id="KW-0732">Signal</keyword>
<dbReference type="Proteomes" id="UP000235777">
    <property type="component" value="Unassembled WGS sequence"/>
</dbReference>
<comment type="caution">
    <text evidence="3">The sequence shown here is derived from an EMBL/GenBank/DDBJ whole genome shotgun (WGS) entry which is preliminary data.</text>
</comment>
<dbReference type="STRING" id="863227.GCA_000373005_02958"/>
<feature type="chain" id="PRO_5014763421" description="Cell wall anchor protein" evidence="2">
    <location>
        <begin position="25"/>
        <end position="368"/>
    </location>
</feature>
<dbReference type="EMBL" id="PNYC01000010">
    <property type="protein sequence ID" value="PMS35683.1"/>
    <property type="molecule type" value="Genomic_DNA"/>
</dbReference>
<feature type="signal peptide" evidence="2">
    <location>
        <begin position="1"/>
        <end position="24"/>
    </location>
</feature>
<sequence>MKTNLKRIFVAAAVFAAASGSAFAHSGHRAYLFDSTVIDEHVGIEGNVLLFGCASVSGTVGAVVNNSQHVAPHVVLDALPSSYLKGSVTTTVDNDYRSIGGSGFATSSTSSSGSGTHRVSDSDSDTTWFSAWSDNAGSGGQSFGEHKTSTHEWNSKSEQTHHASWAFSGTEYSTNVSTSGSVTTYIDTQAPTTLTATTGSGAGNGISGNVGINVTEGVANAQSNDASLASVDTGNVFGNAQIFSSQSSGGNVKINNYVLNASIGDNSLQHISGNVGVNVSSGAANVQNNSLAAATTQSNPGDAVAVAMAATDQTSQTASLDFHGSIAGTAVLGAGALAGSTGNIGVNIAGGAGNLQHNGLAIAAAGTR</sequence>
<evidence type="ECO:0000313" key="3">
    <source>
        <dbReference type="EMBL" id="PMS35683.1"/>
    </source>
</evidence>
<accession>A0A2N7X1Q1</accession>
<organism evidence="3 4">
    <name type="scientific">Trinickia symbiotica</name>
    <dbReference type="NCBI Taxonomy" id="863227"/>
    <lineage>
        <taxon>Bacteria</taxon>
        <taxon>Pseudomonadati</taxon>
        <taxon>Pseudomonadota</taxon>
        <taxon>Betaproteobacteria</taxon>
        <taxon>Burkholderiales</taxon>
        <taxon>Burkholderiaceae</taxon>
        <taxon>Trinickia</taxon>
    </lineage>
</organism>
<dbReference type="OrthoDB" id="9113307at2"/>
<evidence type="ECO:0000313" key="4">
    <source>
        <dbReference type="Proteomes" id="UP000235777"/>
    </source>
</evidence>
<dbReference type="RefSeq" id="WP_018441532.1">
    <property type="nucleotide sequence ID" value="NZ_KB890177.1"/>
</dbReference>
<name>A0A2N7X1Q1_9BURK</name>
<evidence type="ECO:0000256" key="2">
    <source>
        <dbReference type="SAM" id="SignalP"/>
    </source>
</evidence>
<feature type="compositionally biased region" description="Low complexity" evidence="1">
    <location>
        <begin position="104"/>
        <end position="117"/>
    </location>
</feature>
<gene>
    <name evidence="3" type="ORF">C0Z20_17540</name>
</gene>
<feature type="region of interest" description="Disordered" evidence="1">
    <location>
        <begin position="138"/>
        <end position="157"/>
    </location>
</feature>
<feature type="region of interest" description="Disordered" evidence="1">
    <location>
        <begin position="104"/>
        <end position="124"/>
    </location>
</feature>
<proteinExistence type="predicted"/>
<keyword evidence="4" id="KW-1185">Reference proteome</keyword>
<evidence type="ECO:0000256" key="1">
    <source>
        <dbReference type="SAM" id="MobiDB-lite"/>
    </source>
</evidence>
<reference evidence="3 4" key="1">
    <citation type="submission" date="2018-01" db="EMBL/GenBank/DDBJ databases">
        <title>Whole genome analyses suggest that Burkholderia sensu lato contains two further novel genera in the rhizoxinica-symbiotica group Mycetohabitans gen. nov., and Trinickia gen. nov.: implications for the evolution of diazotrophy and nodulation in the Burkholderiaceae.</title>
        <authorList>
            <person name="Estrada-de los Santos P."/>
            <person name="Palmer M."/>
            <person name="Chavez-Ramirez B."/>
            <person name="Beukes C."/>
            <person name="Steenkamp E.T."/>
            <person name="Hirsch A.M."/>
            <person name="Manyaka P."/>
            <person name="Maluk M."/>
            <person name="Lafos M."/>
            <person name="Crook M."/>
            <person name="Gross E."/>
            <person name="Simon M.F."/>
            <person name="Bueno dos Reis Junior F."/>
            <person name="Poole P.S."/>
            <person name="Venter S.N."/>
            <person name="James E.K."/>
        </authorList>
    </citation>
    <scope>NUCLEOTIDE SEQUENCE [LARGE SCALE GENOMIC DNA]</scope>
    <source>
        <strain evidence="3 4">JPY 581</strain>
    </source>
</reference>
<evidence type="ECO:0008006" key="5">
    <source>
        <dbReference type="Google" id="ProtNLM"/>
    </source>
</evidence>
<feature type="compositionally biased region" description="Basic and acidic residues" evidence="1">
    <location>
        <begin position="144"/>
        <end position="157"/>
    </location>
</feature>
<dbReference type="AlphaFoldDB" id="A0A2N7X1Q1"/>
<protein>
    <recommendedName>
        <fullName evidence="5">Cell wall anchor protein</fullName>
    </recommendedName>
</protein>